<reference evidence="2 3" key="1">
    <citation type="submission" date="2020-09" db="EMBL/GenBank/DDBJ databases">
        <title>De no assembly of potato wild relative species, Solanum commersonii.</title>
        <authorList>
            <person name="Cho K."/>
        </authorList>
    </citation>
    <scope>NUCLEOTIDE SEQUENCE [LARGE SCALE GENOMIC DNA]</scope>
    <source>
        <strain evidence="2">LZ3.2</strain>
        <tissue evidence="2">Leaf</tissue>
    </source>
</reference>
<name>A0A9J5W1V6_SOLCO</name>
<proteinExistence type="predicted"/>
<evidence type="ECO:0000313" key="3">
    <source>
        <dbReference type="Proteomes" id="UP000824120"/>
    </source>
</evidence>
<evidence type="ECO:0000256" key="1">
    <source>
        <dbReference type="SAM" id="MobiDB-lite"/>
    </source>
</evidence>
<dbReference type="Proteomes" id="UP000824120">
    <property type="component" value="Chromosome 12"/>
</dbReference>
<dbReference type="OrthoDB" id="1305140at2759"/>
<accession>A0A9J5W1V6</accession>
<organism evidence="2 3">
    <name type="scientific">Solanum commersonii</name>
    <name type="common">Commerson's wild potato</name>
    <name type="synonym">Commerson's nightshade</name>
    <dbReference type="NCBI Taxonomy" id="4109"/>
    <lineage>
        <taxon>Eukaryota</taxon>
        <taxon>Viridiplantae</taxon>
        <taxon>Streptophyta</taxon>
        <taxon>Embryophyta</taxon>
        <taxon>Tracheophyta</taxon>
        <taxon>Spermatophyta</taxon>
        <taxon>Magnoliopsida</taxon>
        <taxon>eudicotyledons</taxon>
        <taxon>Gunneridae</taxon>
        <taxon>Pentapetalae</taxon>
        <taxon>asterids</taxon>
        <taxon>lamiids</taxon>
        <taxon>Solanales</taxon>
        <taxon>Solanaceae</taxon>
        <taxon>Solanoideae</taxon>
        <taxon>Solaneae</taxon>
        <taxon>Solanum</taxon>
    </lineage>
</organism>
<sequence>MVLPKPQVLPVPTFEESTITSSSPVVVPPLLTYHRRPRPALVPDDSCLASDPTRTTDLPPPSQPLALQKGIRSTQNTNPYYTFLSYHRLSSPHYAFVSSLSSISIPKITGQERRKEEKQIISPRYHDNRKNLKAEKNVLPRRLLAFTGTGRSGNDNNFLFGRGGRAGGEETAAAEKCLHRVRQPEIAAYSNATSPDGAYHDWSNWTD</sequence>
<dbReference type="EMBL" id="JACXVP010000012">
    <property type="protein sequence ID" value="KAG5569142.1"/>
    <property type="molecule type" value="Genomic_DNA"/>
</dbReference>
<dbReference type="AlphaFoldDB" id="A0A9J5W1V6"/>
<keyword evidence="3" id="KW-1185">Reference proteome</keyword>
<gene>
    <name evidence="2" type="ORF">H5410_058908</name>
</gene>
<comment type="caution">
    <text evidence="2">The sequence shown here is derived from an EMBL/GenBank/DDBJ whole genome shotgun (WGS) entry which is preliminary data.</text>
</comment>
<feature type="region of interest" description="Disordered" evidence="1">
    <location>
        <begin position="37"/>
        <end position="63"/>
    </location>
</feature>
<protein>
    <submittedName>
        <fullName evidence="2">Uncharacterized protein</fullName>
    </submittedName>
</protein>
<evidence type="ECO:0000313" key="2">
    <source>
        <dbReference type="EMBL" id="KAG5569142.1"/>
    </source>
</evidence>